<feature type="domain" description="AAA+ ATPase" evidence="1">
    <location>
        <begin position="254"/>
        <end position="617"/>
    </location>
</feature>
<gene>
    <name evidence="2" type="ORF">MESINF_1137</name>
</gene>
<dbReference type="PANTHER" id="PTHR37291">
    <property type="entry name" value="5-METHYLCYTOSINE-SPECIFIC RESTRICTION ENZYME B"/>
    <property type="match status" value="1"/>
</dbReference>
<dbReference type="EMBL" id="LS974202">
    <property type="protein sequence ID" value="SSC12581.1"/>
    <property type="molecule type" value="Genomic_DNA"/>
</dbReference>
<dbReference type="REBASE" id="257279">
    <property type="entry name" value="MinF1McrBCP"/>
</dbReference>
<dbReference type="PANTHER" id="PTHR37291:SF1">
    <property type="entry name" value="TYPE IV METHYL-DIRECTED RESTRICTION ENZYME ECOKMCRB SUBUNIT"/>
    <property type="match status" value="1"/>
</dbReference>
<organism evidence="2 3">
    <name type="scientific">Mesotoga infera</name>
    <dbReference type="NCBI Taxonomy" id="1236046"/>
    <lineage>
        <taxon>Bacteria</taxon>
        <taxon>Thermotogati</taxon>
        <taxon>Thermotogota</taxon>
        <taxon>Thermotogae</taxon>
        <taxon>Kosmotogales</taxon>
        <taxon>Kosmotogaceae</taxon>
        <taxon>Mesotoga</taxon>
    </lineage>
</organism>
<dbReference type="Pfam" id="PF07728">
    <property type="entry name" value="AAA_5"/>
    <property type="match status" value="1"/>
</dbReference>
<evidence type="ECO:0000313" key="3">
    <source>
        <dbReference type="Proteomes" id="UP000250796"/>
    </source>
</evidence>
<dbReference type="KEGG" id="minf:MESINF_1137"/>
<reference evidence="2 3" key="1">
    <citation type="submission" date="2017-01" db="EMBL/GenBank/DDBJ databases">
        <authorList>
            <person name="Erauso G."/>
        </authorList>
    </citation>
    <scope>NUCLEOTIDE SEQUENCE [LARGE SCALE GENOMIC DNA]</scope>
    <source>
        <strain evidence="2">MESINF1</strain>
    </source>
</reference>
<accession>A0A7Z7LEW2</accession>
<dbReference type="AlphaFoldDB" id="A0A7Z7LEW2"/>
<keyword evidence="3" id="KW-1185">Reference proteome</keyword>
<dbReference type="Proteomes" id="UP000250796">
    <property type="component" value="Chromosome MESINF"/>
</dbReference>
<dbReference type="GO" id="GO:0016887">
    <property type="term" value="F:ATP hydrolysis activity"/>
    <property type="evidence" value="ECO:0007669"/>
    <property type="project" value="InterPro"/>
</dbReference>
<name>A0A7Z7LEW2_9BACT</name>
<dbReference type="InterPro" id="IPR003593">
    <property type="entry name" value="AAA+_ATPase"/>
</dbReference>
<dbReference type="Gene3D" id="3.40.50.300">
    <property type="entry name" value="P-loop containing nucleotide triphosphate hydrolases"/>
    <property type="match status" value="2"/>
</dbReference>
<dbReference type="InterPro" id="IPR027417">
    <property type="entry name" value="P-loop_NTPase"/>
</dbReference>
<proteinExistence type="predicted"/>
<dbReference type="RefSeq" id="WP_169698876.1">
    <property type="nucleotide sequence ID" value="NZ_LS974202.1"/>
</dbReference>
<dbReference type="InterPro" id="IPR052934">
    <property type="entry name" value="Methyl-DNA_Rec/Restrict_Enz"/>
</dbReference>
<sequence length="744" mass="84243">MDSGFQWVPFYETFADRLLEFKDKPGELFNVIKKLASDQPLMKYLHFDREDWWGPRQHRIDPFSVMGVINRGTTDANRTLLAKILGDEFGVKIPAPTQFVGIPVLDNRRSFFVGDDEMWNLFIYALESADANTFSNEFKEAFDKAVAVKGNGLTYVTMGLFWIRPNVFLALDTNSRKYISEHYSVDLPSTHCTGSEYAEFLGALKNELSKEIPSLSFPEMSYKAWIERGGPSPRPSVDVPNPPGVEDVDQKLITAKNTILYGPPGTGKTYSAIRYAVAIVEDKTIAEVKSEDYGEVFGRYLKYKDDGLIAFTTFHQSFSYEEFIEGIRPVVSPEEKADANKEIEYEIHDGIFKAFCDNAGKPVGGKADADLGIGKNPTVWKVSLEAAGDNLTRTECMENNHIRIGWDEYGENISDATDFGEHGGSNVLSAFYNRMQIGDIVLSCYSSKTIDAIGVITGEPEWHDEYPQYKRVRNVKWLVKGINEDIVDLNGGRTMTLSTVYKLSISVSDVLQMLRSLKPDLFTKKVKIPNRVFIIDEINRGNISKIFGELITLIEPSKRIGASEQLRAKLPYSGQDFGVPNNVYIIGTMNTADRSIALIDSALRRRFSFVEMQPDSTTLEGVHVENINIAKMLDTINKRITVLLDREHTIGHSYLLPLRKSATIETLAEIFENSIVPLLQEYFYDDYEKIQLVLGDNRKPDDSTRFIVKKSDTIDLFGSAEIDFPEYYEVNREAFKMIEAYRQM</sequence>
<evidence type="ECO:0000259" key="1">
    <source>
        <dbReference type="SMART" id="SM00382"/>
    </source>
</evidence>
<evidence type="ECO:0000313" key="2">
    <source>
        <dbReference type="EMBL" id="SSC12581.1"/>
    </source>
</evidence>
<dbReference type="SUPFAM" id="SSF52540">
    <property type="entry name" value="P-loop containing nucleoside triphosphate hydrolases"/>
    <property type="match status" value="1"/>
</dbReference>
<dbReference type="SMART" id="SM00382">
    <property type="entry name" value="AAA"/>
    <property type="match status" value="1"/>
</dbReference>
<dbReference type="InterPro" id="IPR011704">
    <property type="entry name" value="ATPase_dyneun-rel_AAA"/>
</dbReference>
<protein>
    <recommendedName>
        <fullName evidence="1">AAA+ ATPase domain-containing protein</fullName>
    </recommendedName>
</protein>
<dbReference type="GO" id="GO:0005524">
    <property type="term" value="F:ATP binding"/>
    <property type="evidence" value="ECO:0007669"/>
    <property type="project" value="InterPro"/>
</dbReference>